<evidence type="ECO:0000313" key="1">
    <source>
        <dbReference type="EMBL" id="OGZ26969.1"/>
    </source>
</evidence>
<sequence length="96" mass="11536">MRQKEASEDRWWYVEAMDKKTEAKVKEILLECVGEIHAHIESGLITFRCDLRIIIVLHKSKDRLDLNFRVLQRFGGRLQETRRTIWARRTQKTRIA</sequence>
<evidence type="ECO:0000313" key="2">
    <source>
        <dbReference type="Proteomes" id="UP000176326"/>
    </source>
</evidence>
<proteinExistence type="predicted"/>
<comment type="caution">
    <text evidence="1">The sequence shown here is derived from an EMBL/GenBank/DDBJ whole genome shotgun (WGS) entry which is preliminary data.</text>
</comment>
<gene>
    <name evidence="1" type="ORF">A2427_00125</name>
</gene>
<name>A0A1G2EMI1_9BACT</name>
<dbReference type="Proteomes" id="UP000176326">
    <property type="component" value="Unassembled WGS sequence"/>
</dbReference>
<reference evidence="1 2" key="1">
    <citation type="journal article" date="2016" name="Nat. Commun.">
        <title>Thousands of microbial genomes shed light on interconnected biogeochemical processes in an aquifer system.</title>
        <authorList>
            <person name="Anantharaman K."/>
            <person name="Brown C.T."/>
            <person name="Hug L.A."/>
            <person name="Sharon I."/>
            <person name="Castelle C.J."/>
            <person name="Probst A.J."/>
            <person name="Thomas B.C."/>
            <person name="Singh A."/>
            <person name="Wilkins M.J."/>
            <person name="Karaoz U."/>
            <person name="Brodie E.L."/>
            <person name="Williams K.H."/>
            <person name="Hubbard S.S."/>
            <person name="Banfield J.F."/>
        </authorList>
    </citation>
    <scope>NUCLEOTIDE SEQUENCE [LARGE SCALE GENOMIC DNA]</scope>
</reference>
<dbReference type="AlphaFoldDB" id="A0A1G2EMI1"/>
<protein>
    <submittedName>
        <fullName evidence="1">Uncharacterized protein</fullName>
    </submittedName>
</protein>
<organism evidence="1 2">
    <name type="scientific">Candidatus Nealsonbacteria bacterium RIFOXYC1_FULL_40_7</name>
    <dbReference type="NCBI Taxonomy" id="1801678"/>
    <lineage>
        <taxon>Bacteria</taxon>
        <taxon>Candidatus Nealsoniibacteriota</taxon>
    </lineage>
</organism>
<dbReference type="EMBL" id="MHMN01000052">
    <property type="protein sequence ID" value="OGZ26969.1"/>
    <property type="molecule type" value="Genomic_DNA"/>
</dbReference>
<accession>A0A1G2EMI1</accession>